<reference evidence="8" key="1">
    <citation type="submission" date="2023-10" db="EMBL/GenBank/DDBJ databases">
        <title>Chromosome-level genome of the transformable northern wattle, Acacia crassicarpa.</title>
        <authorList>
            <person name="Massaro I."/>
            <person name="Sinha N.R."/>
            <person name="Poethig S."/>
            <person name="Leichty A.R."/>
        </authorList>
    </citation>
    <scope>NUCLEOTIDE SEQUENCE</scope>
    <source>
        <strain evidence="8">Acra3RX</strain>
        <tissue evidence="8">Leaf</tissue>
    </source>
</reference>
<dbReference type="NCBIfam" id="TIGR00165">
    <property type="entry name" value="S18"/>
    <property type="match status" value="1"/>
</dbReference>
<gene>
    <name evidence="8" type="ORF">QN277_016749</name>
</gene>
<dbReference type="EMBL" id="JAWXYG010000003">
    <property type="protein sequence ID" value="KAK4278981.1"/>
    <property type="molecule type" value="Genomic_DNA"/>
</dbReference>
<keyword evidence="9" id="KW-1185">Reference proteome</keyword>
<dbReference type="SUPFAM" id="SSF46911">
    <property type="entry name" value="Ribosomal protein S18"/>
    <property type="match status" value="1"/>
</dbReference>
<dbReference type="GO" id="GO:0070181">
    <property type="term" value="F:small ribosomal subunit rRNA binding"/>
    <property type="evidence" value="ECO:0007669"/>
    <property type="project" value="TreeGrafter"/>
</dbReference>
<dbReference type="GO" id="GO:0003735">
    <property type="term" value="F:structural constituent of ribosome"/>
    <property type="evidence" value="ECO:0007669"/>
    <property type="project" value="InterPro"/>
</dbReference>
<evidence type="ECO:0000256" key="3">
    <source>
        <dbReference type="ARBA" id="ARBA00022980"/>
    </source>
</evidence>
<evidence type="ECO:0000256" key="5">
    <source>
        <dbReference type="ARBA" id="ARBA00035266"/>
    </source>
</evidence>
<dbReference type="GO" id="GO:0005763">
    <property type="term" value="C:mitochondrial small ribosomal subunit"/>
    <property type="evidence" value="ECO:0007669"/>
    <property type="project" value="TreeGrafter"/>
</dbReference>
<keyword evidence="3 7" id="KW-0689">Ribosomal protein</keyword>
<evidence type="ECO:0000256" key="2">
    <source>
        <dbReference type="ARBA" id="ARBA00022884"/>
    </source>
</evidence>
<dbReference type="Gene3D" id="4.10.640.10">
    <property type="entry name" value="Ribosomal protein S18"/>
    <property type="match status" value="1"/>
</dbReference>
<dbReference type="InterPro" id="IPR001648">
    <property type="entry name" value="Ribosomal_bS18"/>
</dbReference>
<dbReference type="Proteomes" id="UP001293593">
    <property type="component" value="Unassembled WGS sequence"/>
</dbReference>
<keyword evidence="4 7" id="KW-0687">Ribonucleoprotein</keyword>
<evidence type="ECO:0000256" key="1">
    <source>
        <dbReference type="ARBA" id="ARBA00022730"/>
    </source>
</evidence>
<accession>A0AAE1MXK1</accession>
<evidence type="ECO:0000256" key="4">
    <source>
        <dbReference type="ARBA" id="ARBA00023274"/>
    </source>
</evidence>
<dbReference type="InterPro" id="IPR036870">
    <property type="entry name" value="Ribosomal_bS18_sf"/>
</dbReference>
<dbReference type="Pfam" id="PF01084">
    <property type="entry name" value="Ribosomal_S18"/>
    <property type="match status" value="1"/>
</dbReference>
<dbReference type="PANTHER" id="PTHR13479:SF65">
    <property type="entry name" value="F10K1.8 PROTEIN"/>
    <property type="match status" value="1"/>
</dbReference>
<protein>
    <recommendedName>
        <fullName evidence="5">Small ribosomal subunit protein bS18c</fullName>
    </recommendedName>
    <alternativeName>
        <fullName evidence="6">30S ribosomal protein S18, chloroplastic</fullName>
    </alternativeName>
</protein>
<dbReference type="PRINTS" id="PR00974">
    <property type="entry name" value="RIBOSOMALS18"/>
</dbReference>
<evidence type="ECO:0000313" key="9">
    <source>
        <dbReference type="Proteomes" id="UP001293593"/>
    </source>
</evidence>
<evidence type="ECO:0000313" key="8">
    <source>
        <dbReference type="EMBL" id="KAK4278981.1"/>
    </source>
</evidence>
<evidence type="ECO:0000256" key="7">
    <source>
        <dbReference type="RuleBase" id="RU003910"/>
    </source>
</evidence>
<organism evidence="8 9">
    <name type="scientific">Acacia crassicarpa</name>
    <name type="common">northern wattle</name>
    <dbReference type="NCBI Taxonomy" id="499986"/>
    <lineage>
        <taxon>Eukaryota</taxon>
        <taxon>Viridiplantae</taxon>
        <taxon>Streptophyta</taxon>
        <taxon>Embryophyta</taxon>
        <taxon>Tracheophyta</taxon>
        <taxon>Spermatophyta</taxon>
        <taxon>Magnoliopsida</taxon>
        <taxon>eudicotyledons</taxon>
        <taxon>Gunneridae</taxon>
        <taxon>Pentapetalae</taxon>
        <taxon>rosids</taxon>
        <taxon>fabids</taxon>
        <taxon>Fabales</taxon>
        <taxon>Fabaceae</taxon>
        <taxon>Caesalpinioideae</taxon>
        <taxon>mimosoid clade</taxon>
        <taxon>Acacieae</taxon>
        <taxon>Acacia</taxon>
    </lineage>
</organism>
<name>A0AAE1MXK1_9FABA</name>
<comment type="similarity">
    <text evidence="7">Belongs to the bacterial ribosomal protein bS18 family.</text>
</comment>
<keyword evidence="1" id="KW-0699">rRNA-binding</keyword>
<proteinExistence type="inferred from homology"/>
<dbReference type="PANTHER" id="PTHR13479">
    <property type="entry name" value="30S RIBOSOMAL PROTEIN S18"/>
    <property type="match status" value="1"/>
</dbReference>
<dbReference type="AlphaFoldDB" id="A0AAE1MXK1"/>
<keyword evidence="2" id="KW-0694">RNA-binding</keyword>
<comment type="caution">
    <text evidence="8">The sequence shown here is derived from an EMBL/GenBank/DDBJ whole genome shotgun (WGS) entry which is preliminary data.</text>
</comment>
<sequence>MTIFRVAVRSLNGCLSHQFHQTRFARSLSIWSNIGNEPNGQQTNNSSESNEEFEQRLFGNIPSSNSKTDAFFQKLDQIGRGTRDKSSSRTEMWNDQDEDFDTLADGMDGELEKAASYFEYDSEEIEQDDYSFRYDVNLGRAVEIDTKDLDLTKPAAPKMARDDEFTVTTEEVLKKADFRNVRFLANFLTPAGIIIKRSQTRISAKAQRKIAREIKTARAFGLIPFTTMGTKAFVFGKTMENQDDDYVSQSQRYDPYMGVNMEEP</sequence>
<evidence type="ECO:0000256" key="6">
    <source>
        <dbReference type="ARBA" id="ARBA00035368"/>
    </source>
</evidence>
<dbReference type="GO" id="GO:0006412">
    <property type="term" value="P:translation"/>
    <property type="evidence" value="ECO:0007669"/>
    <property type="project" value="InterPro"/>
</dbReference>